<dbReference type="eggNOG" id="ENOG502QWKR">
    <property type="taxonomic scope" value="Eukaryota"/>
</dbReference>
<evidence type="ECO:0000313" key="2">
    <source>
        <dbReference type="EMBL" id="ERN14140.1"/>
    </source>
</evidence>
<dbReference type="PANTHER" id="PTHR33672">
    <property type="entry name" value="YCF3-INTERACTING PROTEIN 1, CHLOROPLASTIC"/>
    <property type="match status" value="1"/>
</dbReference>
<dbReference type="InterPro" id="IPR040340">
    <property type="entry name" value="CEST/Y3IP1"/>
</dbReference>
<dbReference type="Proteomes" id="UP000017836">
    <property type="component" value="Unassembled WGS sequence"/>
</dbReference>
<dbReference type="EMBL" id="KI392560">
    <property type="protein sequence ID" value="ERN14140.1"/>
    <property type="molecule type" value="Genomic_DNA"/>
</dbReference>
<keyword evidence="3" id="KW-1185">Reference proteome</keyword>
<dbReference type="GO" id="GO:0080183">
    <property type="term" value="P:response to photooxidative stress"/>
    <property type="evidence" value="ECO:0007669"/>
    <property type="project" value="InterPro"/>
</dbReference>
<dbReference type="OMA" id="MCMFLPG"/>
<evidence type="ECO:0000256" key="1">
    <source>
        <dbReference type="SAM" id="MobiDB-lite"/>
    </source>
</evidence>
<dbReference type="KEGG" id="atr:18442392"/>
<dbReference type="GO" id="GO:0048564">
    <property type="term" value="P:photosystem I assembly"/>
    <property type="evidence" value="ECO:0007669"/>
    <property type="project" value="InterPro"/>
</dbReference>
<dbReference type="HOGENOM" id="CLU_053426_0_0_1"/>
<proteinExistence type="predicted"/>
<accession>W1Q136</accession>
<sequence length="306" mass="33276">MEMKEKQISVDSISLKSSAPPAFQWESRLPSLSFSSASSSARQALESPRTSLSLCRSKSCGLGRMSRPSDEFMLGASSWKKNDQRNPNPNQNQMALEYEHNQSRGEGKITEKKGGISGDGRVGCGAGMCMFLPGFSKGRQVKERNADEEDGYVISRIASLERFECGSWASSAIPSDGERSRQLYFDLPSELIRAGMNETHSPVTTAFVFGSGRFGGVLKKSNSPRKSSSNRHVQFFAASMPSSPSSSTCVTPRLRKAGESSSSSSHRHFHFFAASTPSSPSSTSVTPRLRKAREEFNAYLAAAQNA</sequence>
<dbReference type="AlphaFoldDB" id="W1Q136"/>
<protein>
    <submittedName>
        <fullName evidence="2">Uncharacterized protein</fullName>
    </submittedName>
</protein>
<evidence type="ECO:0000313" key="3">
    <source>
        <dbReference type="Proteomes" id="UP000017836"/>
    </source>
</evidence>
<dbReference type="OrthoDB" id="1880037at2759"/>
<dbReference type="Gramene" id="ERN14140">
    <property type="protein sequence ID" value="ERN14140"/>
    <property type="gene ID" value="AMTR_s00021p00249570"/>
</dbReference>
<feature type="region of interest" description="Disordered" evidence="1">
    <location>
        <begin position="236"/>
        <end position="265"/>
    </location>
</feature>
<reference evidence="3" key="1">
    <citation type="journal article" date="2013" name="Science">
        <title>The Amborella genome and the evolution of flowering plants.</title>
        <authorList>
            <consortium name="Amborella Genome Project"/>
        </authorList>
    </citation>
    <scope>NUCLEOTIDE SEQUENCE [LARGE SCALE GENOMIC DNA]</scope>
</reference>
<gene>
    <name evidence="2" type="ORF">AMTR_s00021p00249570</name>
</gene>
<organism evidence="2 3">
    <name type="scientific">Amborella trichopoda</name>
    <dbReference type="NCBI Taxonomy" id="13333"/>
    <lineage>
        <taxon>Eukaryota</taxon>
        <taxon>Viridiplantae</taxon>
        <taxon>Streptophyta</taxon>
        <taxon>Embryophyta</taxon>
        <taxon>Tracheophyta</taxon>
        <taxon>Spermatophyta</taxon>
        <taxon>Magnoliopsida</taxon>
        <taxon>Amborellales</taxon>
        <taxon>Amborellaceae</taxon>
        <taxon>Amborella</taxon>
    </lineage>
</organism>
<dbReference type="GO" id="GO:0009535">
    <property type="term" value="C:chloroplast thylakoid membrane"/>
    <property type="evidence" value="ECO:0007669"/>
    <property type="project" value="InterPro"/>
</dbReference>
<name>W1Q136_AMBTC</name>
<dbReference type="PANTHER" id="PTHR33672:SF24">
    <property type="entry name" value="OS01G0798600 PROTEIN"/>
    <property type="match status" value="1"/>
</dbReference>